<dbReference type="InterPro" id="IPR037171">
    <property type="entry name" value="NagB/RpiA_transferase-like"/>
</dbReference>
<dbReference type="GO" id="GO:0035999">
    <property type="term" value="P:tetrahydrofolate interconversion"/>
    <property type="evidence" value="ECO:0007669"/>
    <property type="project" value="TreeGrafter"/>
</dbReference>
<dbReference type="KEGG" id="psn:Pedsa_2880"/>
<evidence type="ECO:0000313" key="7">
    <source>
        <dbReference type="Proteomes" id="UP000000310"/>
    </source>
</evidence>
<dbReference type="GO" id="GO:0005524">
    <property type="term" value="F:ATP binding"/>
    <property type="evidence" value="ECO:0007669"/>
    <property type="project" value="UniProtKB-KW"/>
</dbReference>
<keyword evidence="5" id="KW-0460">Magnesium</keyword>
<evidence type="ECO:0000256" key="2">
    <source>
        <dbReference type="ARBA" id="ARBA00022741"/>
    </source>
</evidence>
<dbReference type="EMBL" id="CP002545">
    <property type="protein sequence ID" value="ADY53419.1"/>
    <property type="molecule type" value="Genomic_DNA"/>
</dbReference>
<accession>F0S8F5</accession>
<dbReference type="STRING" id="762903.Pedsa_2880"/>
<proteinExistence type="inferred from homology"/>
<feature type="binding site" evidence="4">
    <location>
        <begin position="2"/>
        <end position="6"/>
    </location>
    <ligand>
        <name>ATP</name>
        <dbReference type="ChEBI" id="CHEBI:30616"/>
    </ligand>
</feature>
<dbReference type="NCBIfam" id="TIGR02727">
    <property type="entry name" value="MTHFS_bact"/>
    <property type="match status" value="1"/>
</dbReference>
<dbReference type="Pfam" id="PF01812">
    <property type="entry name" value="5-FTHF_cyc-lig"/>
    <property type="match status" value="1"/>
</dbReference>
<feature type="binding site" evidence="4">
    <location>
        <begin position="134"/>
        <end position="142"/>
    </location>
    <ligand>
        <name>ATP</name>
        <dbReference type="ChEBI" id="CHEBI:30616"/>
    </ligand>
</feature>
<evidence type="ECO:0000256" key="3">
    <source>
        <dbReference type="ARBA" id="ARBA00022840"/>
    </source>
</evidence>
<dbReference type="GO" id="GO:0009396">
    <property type="term" value="P:folic acid-containing compound biosynthetic process"/>
    <property type="evidence" value="ECO:0007669"/>
    <property type="project" value="TreeGrafter"/>
</dbReference>
<dbReference type="OrthoDB" id="9801938at2"/>
<dbReference type="RefSeq" id="WP_013633904.1">
    <property type="nucleotide sequence ID" value="NC_015177.1"/>
</dbReference>
<dbReference type="GO" id="GO:0046872">
    <property type="term" value="F:metal ion binding"/>
    <property type="evidence" value="ECO:0007669"/>
    <property type="project" value="UniProtKB-KW"/>
</dbReference>
<dbReference type="Gene3D" id="3.40.50.10420">
    <property type="entry name" value="NagB/RpiA/CoA transferase-like"/>
    <property type="match status" value="1"/>
</dbReference>
<dbReference type="PIRSF" id="PIRSF006806">
    <property type="entry name" value="FTHF_cligase"/>
    <property type="match status" value="1"/>
</dbReference>
<dbReference type="GO" id="GO:0030272">
    <property type="term" value="F:5-formyltetrahydrofolate cyclo-ligase activity"/>
    <property type="evidence" value="ECO:0007669"/>
    <property type="project" value="UniProtKB-EC"/>
</dbReference>
<sequence length="189" mass="22464">MKKVLRKDYLLKREALSNSEFWKLNSKIIEQISKIDWSRYHFVHIFLPIRERKEIDTFEIISFFKENCPHLKLVIPRTDFVKKTMENIIFDYELTILQKNKFHIPEPVFGEVLPVEKIDAVFIPLLTFDLKGNRIGYGGGFYDRFLANCQTDTFKIGLSLFPPTKESFENESFDIKMDACITPERTFYF</sequence>
<evidence type="ECO:0000256" key="4">
    <source>
        <dbReference type="PIRSR" id="PIRSR006806-1"/>
    </source>
</evidence>
<keyword evidence="2 4" id="KW-0547">Nucleotide-binding</keyword>
<dbReference type="SUPFAM" id="SSF100950">
    <property type="entry name" value="NagB/RpiA/CoA transferase-like"/>
    <property type="match status" value="1"/>
</dbReference>
<reference evidence="6 7" key="1">
    <citation type="journal article" date="2011" name="Stand. Genomic Sci.">
        <title>Complete genome sequence of the gliding, heparinolytic Pedobacter saltans type strain (113).</title>
        <authorList>
            <person name="Liolios K."/>
            <person name="Sikorski J."/>
            <person name="Lu M."/>
            <person name="Nolan M."/>
            <person name="Lapidus A."/>
            <person name="Lucas S."/>
            <person name="Hammon N."/>
            <person name="Deshpande S."/>
            <person name="Cheng J.F."/>
            <person name="Tapia R."/>
            <person name="Han C."/>
            <person name="Goodwin L."/>
            <person name="Pitluck S."/>
            <person name="Huntemann M."/>
            <person name="Ivanova N."/>
            <person name="Pagani I."/>
            <person name="Mavromatis K."/>
            <person name="Ovchinikova G."/>
            <person name="Pati A."/>
            <person name="Chen A."/>
            <person name="Palaniappan K."/>
            <person name="Land M."/>
            <person name="Hauser L."/>
            <person name="Brambilla E.M."/>
            <person name="Kotsyurbenko O."/>
            <person name="Rohde M."/>
            <person name="Tindall B.J."/>
            <person name="Abt B."/>
            <person name="Goker M."/>
            <person name="Detter J.C."/>
            <person name="Woyke T."/>
            <person name="Bristow J."/>
            <person name="Eisen J.A."/>
            <person name="Markowitz V."/>
            <person name="Hugenholtz P."/>
            <person name="Klenk H.P."/>
            <person name="Kyrpides N.C."/>
        </authorList>
    </citation>
    <scope>NUCLEOTIDE SEQUENCE [LARGE SCALE GENOMIC DNA]</scope>
    <source>
        <strain evidence="7">ATCC 51119 / DSM 12145 / JCM 21818 / LMG 10337 / NBRC 100064 / NCIMB 13643</strain>
    </source>
</reference>
<feature type="binding site" evidence="4">
    <location>
        <position position="54"/>
    </location>
    <ligand>
        <name>substrate</name>
    </ligand>
</feature>
<name>F0S8F5_PSESL</name>
<keyword evidence="7" id="KW-1185">Reference proteome</keyword>
<dbReference type="AlphaFoldDB" id="F0S8F5"/>
<dbReference type="InterPro" id="IPR002698">
    <property type="entry name" value="FTHF_cligase"/>
</dbReference>
<comment type="cofactor">
    <cofactor evidence="5">
        <name>Mg(2+)</name>
        <dbReference type="ChEBI" id="CHEBI:18420"/>
    </cofactor>
</comment>
<dbReference type="PANTHER" id="PTHR23407:SF1">
    <property type="entry name" value="5-FORMYLTETRAHYDROFOLATE CYCLO-LIGASE"/>
    <property type="match status" value="1"/>
</dbReference>
<dbReference type="eggNOG" id="COG0212">
    <property type="taxonomic scope" value="Bacteria"/>
</dbReference>
<dbReference type="EC" id="6.3.3.2" evidence="5"/>
<keyword evidence="5" id="KW-0479">Metal-binding</keyword>
<organism evidence="6 7">
    <name type="scientific">Pseudopedobacter saltans (strain ATCC 51119 / DSM 12145 / JCM 21818 / CCUG 39354 / LMG 10337 / NBRC 100064 / NCIMB 13643)</name>
    <name type="common">Pedobacter saltans</name>
    <dbReference type="NCBI Taxonomy" id="762903"/>
    <lineage>
        <taxon>Bacteria</taxon>
        <taxon>Pseudomonadati</taxon>
        <taxon>Bacteroidota</taxon>
        <taxon>Sphingobacteriia</taxon>
        <taxon>Sphingobacteriales</taxon>
        <taxon>Sphingobacteriaceae</taxon>
        <taxon>Pseudopedobacter</taxon>
    </lineage>
</organism>
<dbReference type="PANTHER" id="PTHR23407">
    <property type="entry name" value="ATPASE INHIBITOR/5-FORMYLTETRAHYDROFOLATE CYCLO-LIGASE"/>
    <property type="match status" value="1"/>
</dbReference>
<reference evidence="7" key="2">
    <citation type="submission" date="2011-02" db="EMBL/GenBank/DDBJ databases">
        <title>The complete genome of Pedobacter saltans DSM 12145.</title>
        <authorList>
            <consortium name="US DOE Joint Genome Institute (JGI-PGF)"/>
            <person name="Lucas S."/>
            <person name="Copeland A."/>
            <person name="Lapidus A."/>
            <person name="Bruce D."/>
            <person name="Goodwin L."/>
            <person name="Pitluck S."/>
            <person name="Kyrpides N."/>
            <person name="Mavromatis K."/>
            <person name="Pagani I."/>
            <person name="Ivanova N."/>
            <person name="Ovchinnikova G."/>
            <person name="Lu M."/>
            <person name="Detter J.C."/>
            <person name="Han C."/>
            <person name="Land M."/>
            <person name="Hauser L."/>
            <person name="Markowitz V."/>
            <person name="Cheng J.-F."/>
            <person name="Hugenholtz P."/>
            <person name="Woyke T."/>
            <person name="Wu D."/>
            <person name="Tindall B."/>
            <person name="Pomrenke H.G."/>
            <person name="Brambilla E."/>
            <person name="Klenk H.-P."/>
            <person name="Eisen J.A."/>
        </authorList>
    </citation>
    <scope>NUCLEOTIDE SEQUENCE [LARGE SCALE GENOMIC DNA]</scope>
    <source>
        <strain evidence="7">ATCC 51119 / DSM 12145 / JCM 21818 / LMG 10337 / NBRC 100064 / NCIMB 13643</strain>
    </source>
</reference>
<feature type="binding site" evidence="4">
    <location>
        <position position="47"/>
    </location>
    <ligand>
        <name>substrate</name>
    </ligand>
</feature>
<dbReference type="Proteomes" id="UP000000310">
    <property type="component" value="Chromosome"/>
</dbReference>
<gene>
    <name evidence="6" type="ordered locus">Pedsa_2880</name>
</gene>
<keyword evidence="3 4" id="KW-0067">ATP-binding</keyword>
<comment type="catalytic activity">
    <reaction evidence="5">
        <text>(6S)-5-formyl-5,6,7,8-tetrahydrofolate + ATP = (6R)-5,10-methenyltetrahydrofolate + ADP + phosphate</text>
        <dbReference type="Rhea" id="RHEA:10488"/>
        <dbReference type="ChEBI" id="CHEBI:30616"/>
        <dbReference type="ChEBI" id="CHEBI:43474"/>
        <dbReference type="ChEBI" id="CHEBI:57455"/>
        <dbReference type="ChEBI" id="CHEBI:57457"/>
        <dbReference type="ChEBI" id="CHEBI:456216"/>
        <dbReference type="EC" id="6.3.3.2"/>
    </reaction>
</comment>
<protein>
    <recommendedName>
        <fullName evidence="5">5-formyltetrahydrofolate cyclo-ligase</fullName>
        <ecNumber evidence="5">6.3.3.2</ecNumber>
    </recommendedName>
</protein>
<evidence type="ECO:0000256" key="5">
    <source>
        <dbReference type="RuleBase" id="RU361279"/>
    </source>
</evidence>
<dbReference type="InterPro" id="IPR024185">
    <property type="entry name" value="FTHF_cligase-like_sf"/>
</dbReference>
<dbReference type="HOGENOM" id="CLU_066245_0_2_10"/>
<comment type="similarity">
    <text evidence="1 5">Belongs to the 5-formyltetrahydrofolate cyclo-ligase family.</text>
</comment>
<evidence type="ECO:0000256" key="1">
    <source>
        <dbReference type="ARBA" id="ARBA00010638"/>
    </source>
</evidence>
<evidence type="ECO:0000313" key="6">
    <source>
        <dbReference type="EMBL" id="ADY53419.1"/>
    </source>
</evidence>